<name>A0A1W1BWL3_9ZZZZ</name>
<reference evidence="3" key="1">
    <citation type="submission" date="2016-10" db="EMBL/GenBank/DDBJ databases">
        <authorList>
            <person name="de Groot N.N."/>
        </authorList>
    </citation>
    <scope>NUCLEOTIDE SEQUENCE</scope>
</reference>
<protein>
    <submittedName>
        <fullName evidence="3">MJ0042 family finger-like protein</fullName>
    </submittedName>
</protein>
<evidence type="ECO:0000256" key="1">
    <source>
        <dbReference type="SAM" id="MobiDB-lite"/>
    </source>
</evidence>
<sequence>MIIYNHKKEFVGIEKKDLQALKLESLAELQNEVFDFADLFVKTPGYIHNFKHVHWLDFIASADAIDENRVIISVKGRNFKAVLDVHSIYLVDEPQKEGYGIVLNALRELTKEESERISGDLAQRTVQKPSEVKENLSVSEDKEPELEPEPETPSQEEEIIDDIYATNENEDEPLTLEFDDDEEEVPLASTEVVPEEPLKIDIPDEDVQEEPVDLFEDEEDDKFRDYRFDPEFAAKELGLPLDLVEEFIQDFIAQAEEFKPQLYKALEEGQIDNLRMLSHKLKGVAANLRIEDAYDALVTINTSDDMTLVKRKLDRFYKVILKKIAGEEVEVQTKPQNPPKEEQQEESISIDLEQDSIEAPIKEESTQISSPLESQEEKIELSLDDEDVFLSSQKEEKDEKEEELKLDEVALDDEIKLELEEDKKEEPLTLEISQDEKEEEMPLTLDIEEDKQEEEISIDLEEKKSESQEEAPLEISLDDETEEITDPTLNSDEIESITINIEEISSKMGIAPNLYEELFSDYISDMQEGISQLEELLISGNKEAIDKLALRLKGMSENMYIDIVAKELEEFITREDSQRVELLNRVKRQIDSIKRV</sequence>
<evidence type="ECO:0000313" key="3">
    <source>
        <dbReference type="EMBL" id="SFV57841.1"/>
    </source>
</evidence>
<feature type="domain" description="HPt" evidence="2">
    <location>
        <begin position="240"/>
        <end position="334"/>
    </location>
</feature>
<organism evidence="3">
    <name type="scientific">hydrothermal vent metagenome</name>
    <dbReference type="NCBI Taxonomy" id="652676"/>
    <lineage>
        <taxon>unclassified sequences</taxon>
        <taxon>metagenomes</taxon>
        <taxon>ecological metagenomes</taxon>
    </lineage>
</organism>
<accession>A0A1W1BWL3</accession>
<dbReference type="InterPro" id="IPR008207">
    <property type="entry name" value="Sig_transdc_His_kin_Hpt_dom"/>
</dbReference>
<dbReference type="PROSITE" id="PS50894">
    <property type="entry name" value="HPT"/>
    <property type="match status" value="2"/>
</dbReference>
<feature type="domain" description="HPt" evidence="2">
    <location>
        <begin position="511"/>
        <end position="596"/>
    </location>
</feature>
<dbReference type="AlphaFoldDB" id="A0A1W1BWL3"/>
<feature type="compositionally biased region" description="Acidic residues" evidence="1">
    <location>
        <begin position="436"/>
        <end position="452"/>
    </location>
</feature>
<feature type="compositionally biased region" description="Acidic residues" evidence="1">
    <location>
        <begin position="142"/>
        <end position="156"/>
    </location>
</feature>
<feature type="region of interest" description="Disordered" evidence="1">
    <location>
        <begin position="417"/>
        <end position="452"/>
    </location>
</feature>
<dbReference type="Pfam" id="PF01627">
    <property type="entry name" value="Hpt"/>
    <property type="match status" value="1"/>
</dbReference>
<gene>
    <name evidence="3" type="ORF">MNB_SM-7-1422</name>
</gene>
<feature type="compositionally biased region" description="Basic and acidic residues" evidence="1">
    <location>
        <begin position="417"/>
        <end position="427"/>
    </location>
</feature>
<feature type="region of interest" description="Disordered" evidence="1">
    <location>
        <begin position="362"/>
        <end position="385"/>
    </location>
</feature>
<feature type="region of interest" description="Disordered" evidence="1">
    <location>
        <begin position="116"/>
        <end position="156"/>
    </location>
</feature>
<evidence type="ECO:0000259" key="2">
    <source>
        <dbReference type="PROSITE" id="PS50894"/>
    </source>
</evidence>
<dbReference type="Gene3D" id="1.20.120.160">
    <property type="entry name" value="HPT domain"/>
    <property type="match status" value="2"/>
</dbReference>
<dbReference type="EMBL" id="FPHB01000041">
    <property type="protein sequence ID" value="SFV57841.1"/>
    <property type="molecule type" value="Genomic_DNA"/>
</dbReference>
<dbReference type="SUPFAM" id="SSF47226">
    <property type="entry name" value="Histidine-containing phosphotransfer domain, HPT domain"/>
    <property type="match status" value="2"/>
</dbReference>
<proteinExistence type="predicted"/>
<dbReference type="InterPro" id="IPR036641">
    <property type="entry name" value="HPT_dom_sf"/>
</dbReference>
<dbReference type="GO" id="GO:0000160">
    <property type="term" value="P:phosphorelay signal transduction system"/>
    <property type="evidence" value="ECO:0007669"/>
    <property type="project" value="InterPro"/>
</dbReference>